<keyword evidence="7" id="KW-0418">Kinase</keyword>
<evidence type="ECO:0000313" key="11">
    <source>
        <dbReference type="Proteomes" id="UP000009875"/>
    </source>
</evidence>
<evidence type="ECO:0000256" key="5">
    <source>
        <dbReference type="ARBA" id="ARBA00022679"/>
    </source>
</evidence>
<dbReference type="PATRIC" id="fig|883081.3.peg.1052"/>
<keyword evidence="5" id="KW-0808">Transferase</keyword>
<dbReference type="AlphaFoldDB" id="K9E9D5"/>
<dbReference type="GO" id="GO:0005737">
    <property type="term" value="C:cytoplasm"/>
    <property type="evidence" value="ECO:0007669"/>
    <property type="project" value="UniProtKB-SubCell"/>
</dbReference>
<dbReference type="PANTHER" id="PTHR45008:SF1">
    <property type="entry name" value="PTS SYSTEM GLUCOSE-SPECIFIC EIIA COMPONENT"/>
    <property type="match status" value="1"/>
</dbReference>
<dbReference type="EMBL" id="AGXA01000021">
    <property type="protein sequence ID" value="EKU93303.1"/>
    <property type="molecule type" value="Genomic_DNA"/>
</dbReference>
<feature type="compositionally biased region" description="Basic and acidic residues" evidence="8">
    <location>
        <begin position="7"/>
        <end position="16"/>
    </location>
</feature>
<keyword evidence="11" id="KW-1185">Reference proteome</keyword>
<dbReference type="InterPro" id="IPR001127">
    <property type="entry name" value="PTS_EIIA_1_perm"/>
</dbReference>
<dbReference type="STRING" id="883081.HMPREF9698_01051"/>
<dbReference type="InterPro" id="IPR050890">
    <property type="entry name" value="PTS_EIIA_component"/>
</dbReference>
<evidence type="ECO:0000256" key="3">
    <source>
        <dbReference type="ARBA" id="ARBA00022448"/>
    </source>
</evidence>
<accession>K9E9D5</accession>
<dbReference type="Pfam" id="PF00358">
    <property type="entry name" value="PTS_EIIA_1"/>
    <property type="match status" value="1"/>
</dbReference>
<name>K9E9D5_9LACT</name>
<dbReference type="GO" id="GO:0016301">
    <property type="term" value="F:kinase activity"/>
    <property type="evidence" value="ECO:0007669"/>
    <property type="project" value="UniProtKB-KW"/>
</dbReference>
<feature type="domain" description="PTS EIIA type-1" evidence="9">
    <location>
        <begin position="43"/>
        <end position="147"/>
    </location>
</feature>
<dbReference type="SUPFAM" id="SSF51261">
    <property type="entry name" value="Duplicated hybrid motif"/>
    <property type="match status" value="1"/>
</dbReference>
<dbReference type="Proteomes" id="UP000009875">
    <property type="component" value="Unassembled WGS sequence"/>
</dbReference>
<dbReference type="PROSITE" id="PS00371">
    <property type="entry name" value="PTS_EIIA_TYPE_1_HIS"/>
    <property type="match status" value="1"/>
</dbReference>
<dbReference type="FunFam" id="2.70.70.10:FF:000001">
    <property type="entry name" value="PTS system glucose-specific IIA component"/>
    <property type="match status" value="1"/>
</dbReference>
<dbReference type="OrthoDB" id="9769191at2"/>
<dbReference type="PANTHER" id="PTHR45008">
    <property type="entry name" value="PTS SYSTEM GLUCOSE-SPECIFIC EIIA COMPONENT"/>
    <property type="match status" value="1"/>
</dbReference>
<proteinExistence type="predicted"/>
<dbReference type="GO" id="GO:0005886">
    <property type="term" value="C:plasma membrane"/>
    <property type="evidence" value="ECO:0007669"/>
    <property type="project" value="UniProtKB-SubCell"/>
</dbReference>
<comment type="subcellular location">
    <subcellularLocation>
        <location evidence="2">Cell membrane</location>
        <topology evidence="2">Multi-pass membrane protein</topology>
    </subcellularLocation>
    <subcellularLocation>
        <location evidence="1">Cytoplasm</location>
    </subcellularLocation>
</comment>
<dbReference type="PROSITE" id="PS51093">
    <property type="entry name" value="PTS_EIIA_TYPE_1"/>
    <property type="match status" value="1"/>
</dbReference>
<evidence type="ECO:0000256" key="2">
    <source>
        <dbReference type="ARBA" id="ARBA00004651"/>
    </source>
</evidence>
<dbReference type="eggNOG" id="COG2190">
    <property type="taxonomic scope" value="Bacteria"/>
</dbReference>
<evidence type="ECO:0000256" key="7">
    <source>
        <dbReference type="ARBA" id="ARBA00022777"/>
    </source>
</evidence>
<dbReference type="RefSeq" id="WP_003778084.1">
    <property type="nucleotide sequence ID" value="NZ_JH992959.1"/>
</dbReference>
<dbReference type="NCBIfam" id="TIGR00830">
    <property type="entry name" value="PTBA"/>
    <property type="match status" value="1"/>
</dbReference>
<keyword evidence="4" id="KW-0762">Sugar transport</keyword>
<organism evidence="10 11">
    <name type="scientific">Alloiococcus otitis ATCC 51267</name>
    <dbReference type="NCBI Taxonomy" id="883081"/>
    <lineage>
        <taxon>Bacteria</taxon>
        <taxon>Bacillati</taxon>
        <taxon>Bacillota</taxon>
        <taxon>Bacilli</taxon>
        <taxon>Lactobacillales</taxon>
        <taxon>Carnobacteriaceae</taxon>
        <taxon>Alloiococcus</taxon>
    </lineage>
</organism>
<sequence length="176" mass="18870">MGLFDFLKGDKGKDQDQNPQKTKTVTFTNPVEGEVVTIEEVDDPVFSQKMMGDGYGVRPESGEIYAPGTGKVVSVFPTQHAVGLEFENGIEVLVHIGIDTVELDGGPFDTVVKEGDEVTPDTLISTVDLQGLEKSGKDDTIIVVFTNMDKVEGFDLQVTGKTSQGAELGQVTSKGE</sequence>
<keyword evidence="3" id="KW-0813">Transport</keyword>
<dbReference type="GO" id="GO:0009401">
    <property type="term" value="P:phosphoenolpyruvate-dependent sugar phosphotransferase system"/>
    <property type="evidence" value="ECO:0007669"/>
    <property type="project" value="UniProtKB-KW"/>
</dbReference>
<protein>
    <submittedName>
        <fullName evidence="10">PTS system, glucose subfamily, IIA component</fullName>
    </submittedName>
</protein>
<dbReference type="InterPro" id="IPR011055">
    <property type="entry name" value="Dup_hybrid_motif"/>
</dbReference>
<gene>
    <name evidence="10" type="ORF">HMPREF9698_01051</name>
</gene>
<dbReference type="HOGENOM" id="CLU_012312_5_1_9"/>
<reference evidence="10 11" key="1">
    <citation type="submission" date="2012-09" db="EMBL/GenBank/DDBJ databases">
        <title>The Genome Sequence of Alloiococcus otitis ATCC 51267.</title>
        <authorList>
            <consortium name="The Broad Institute Genome Sequencing Platform"/>
            <person name="Earl A."/>
            <person name="Ward D."/>
            <person name="Feldgarden M."/>
            <person name="Gevers D."/>
            <person name="Huys G."/>
            <person name="Walker B."/>
            <person name="Young S.K."/>
            <person name="Zeng Q."/>
            <person name="Gargeya S."/>
            <person name="Fitzgerald M."/>
            <person name="Haas B."/>
            <person name="Abouelleil A."/>
            <person name="Alvarado L."/>
            <person name="Arachchi H.M."/>
            <person name="Berlin A.M."/>
            <person name="Chapman S.B."/>
            <person name="Goldberg J."/>
            <person name="Griggs A."/>
            <person name="Gujja S."/>
            <person name="Hansen M."/>
            <person name="Howarth C."/>
            <person name="Imamovic A."/>
            <person name="Larimer J."/>
            <person name="McCowen C."/>
            <person name="Montmayeur A."/>
            <person name="Murphy C."/>
            <person name="Neiman D."/>
            <person name="Pearson M."/>
            <person name="Priest M."/>
            <person name="Roberts A."/>
            <person name="Saif S."/>
            <person name="Shea T."/>
            <person name="Sisk P."/>
            <person name="Sykes S."/>
            <person name="Wortman J."/>
            <person name="Nusbaum C."/>
            <person name="Birren B."/>
        </authorList>
    </citation>
    <scope>NUCLEOTIDE SEQUENCE [LARGE SCALE GENOMIC DNA]</scope>
    <source>
        <strain evidence="10 11">ATCC 51267</strain>
    </source>
</reference>
<evidence type="ECO:0000256" key="4">
    <source>
        <dbReference type="ARBA" id="ARBA00022597"/>
    </source>
</evidence>
<evidence type="ECO:0000259" key="9">
    <source>
        <dbReference type="PROSITE" id="PS51093"/>
    </source>
</evidence>
<evidence type="ECO:0000256" key="6">
    <source>
        <dbReference type="ARBA" id="ARBA00022683"/>
    </source>
</evidence>
<dbReference type="Gene3D" id="2.70.70.10">
    <property type="entry name" value="Glucose Permease (Domain IIA)"/>
    <property type="match status" value="1"/>
</dbReference>
<comment type="caution">
    <text evidence="10">The sequence shown here is derived from an EMBL/GenBank/DDBJ whole genome shotgun (WGS) entry which is preliminary data.</text>
</comment>
<keyword evidence="6" id="KW-0598">Phosphotransferase system</keyword>
<evidence type="ECO:0000313" key="10">
    <source>
        <dbReference type="EMBL" id="EKU93303.1"/>
    </source>
</evidence>
<feature type="region of interest" description="Disordered" evidence="8">
    <location>
        <begin position="1"/>
        <end position="23"/>
    </location>
</feature>
<evidence type="ECO:0000256" key="1">
    <source>
        <dbReference type="ARBA" id="ARBA00004496"/>
    </source>
</evidence>
<evidence type="ECO:0000256" key="8">
    <source>
        <dbReference type="SAM" id="MobiDB-lite"/>
    </source>
</evidence>